<accession>A0A9P0HI77</accession>
<dbReference type="OrthoDB" id="6609929at2759"/>
<name>A0A9P0HI77_NEZVI</name>
<evidence type="ECO:0000313" key="1">
    <source>
        <dbReference type="EMBL" id="CAH1402006.1"/>
    </source>
</evidence>
<reference evidence="1" key="1">
    <citation type="submission" date="2022-01" db="EMBL/GenBank/DDBJ databases">
        <authorList>
            <person name="King R."/>
        </authorList>
    </citation>
    <scope>NUCLEOTIDE SEQUENCE</scope>
</reference>
<dbReference type="EMBL" id="OV725081">
    <property type="protein sequence ID" value="CAH1402006.1"/>
    <property type="molecule type" value="Genomic_DNA"/>
</dbReference>
<protein>
    <submittedName>
        <fullName evidence="1">Uncharacterized protein</fullName>
    </submittedName>
</protein>
<evidence type="ECO:0000313" key="2">
    <source>
        <dbReference type="Proteomes" id="UP001152798"/>
    </source>
</evidence>
<organism evidence="1 2">
    <name type="scientific">Nezara viridula</name>
    <name type="common">Southern green stink bug</name>
    <name type="synonym">Cimex viridulus</name>
    <dbReference type="NCBI Taxonomy" id="85310"/>
    <lineage>
        <taxon>Eukaryota</taxon>
        <taxon>Metazoa</taxon>
        <taxon>Ecdysozoa</taxon>
        <taxon>Arthropoda</taxon>
        <taxon>Hexapoda</taxon>
        <taxon>Insecta</taxon>
        <taxon>Pterygota</taxon>
        <taxon>Neoptera</taxon>
        <taxon>Paraneoptera</taxon>
        <taxon>Hemiptera</taxon>
        <taxon>Heteroptera</taxon>
        <taxon>Panheteroptera</taxon>
        <taxon>Pentatomomorpha</taxon>
        <taxon>Pentatomoidea</taxon>
        <taxon>Pentatomidae</taxon>
        <taxon>Pentatominae</taxon>
        <taxon>Nezara</taxon>
    </lineage>
</organism>
<keyword evidence="2" id="KW-1185">Reference proteome</keyword>
<dbReference type="AlphaFoldDB" id="A0A9P0HI77"/>
<dbReference type="Proteomes" id="UP001152798">
    <property type="component" value="Chromosome 5"/>
</dbReference>
<proteinExistence type="predicted"/>
<gene>
    <name evidence="1" type="ORF">NEZAVI_LOCUS10926</name>
</gene>
<sequence>MPFSIPVSNACFLLWSTLRGLAYTNCLFRMVLLYSIKAAQFNYWYENIFLFSGKFEHLHLQ</sequence>